<keyword evidence="2" id="KW-1185">Reference proteome</keyword>
<dbReference type="EMBL" id="JACGCM010002300">
    <property type="protein sequence ID" value="KAF6141647.1"/>
    <property type="molecule type" value="Genomic_DNA"/>
</dbReference>
<accession>A0A7J7LG78</accession>
<dbReference type="OrthoDB" id="1907298at2759"/>
<name>A0A7J7LG78_9MAGN</name>
<dbReference type="PANTHER" id="PTHR34554">
    <property type="entry name" value="RGS1-HXK1-INTERACTING PROTEIN 1"/>
    <property type="match status" value="1"/>
</dbReference>
<protein>
    <submittedName>
        <fullName evidence="1">Uncharacterized protein</fullName>
    </submittedName>
</protein>
<dbReference type="AlphaFoldDB" id="A0A7J7LG78"/>
<gene>
    <name evidence="1" type="ORF">GIB67_001199</name>
</gene>
<organism evidence="1 2">
    <name type="scientific">Kingdonia uniflora</name>
    <dbReference type="NCBI Taxonomy" id="39325"/>
    <lineage>
        <taxon>Eukaryota</taxon>
        <taxon>Viridiplantae</taxon>
        <taxon>Streptophyta</taxon>
        <taxon>Embryophyta</taxon>
        <taxon>Tracheophyta</taxon>
        <taxon>Spermatophyta</taxon>
        <taxon>Magnoliopsida</taxon>
        <taxon>Ranunculales</taxon>
        <taxon>Circaeasteraceae</taxon>
        <taxon>Kingdonia</taxon>
    </lineage>
</organism>
<proteinExistence type="predicted"/>
<dbReference type="Proteomes" id="UP000541444">
    <property type="component" value="Unassembled WGS sequence"/>
</dbReference>
<sequence length="151" mass="17335">MFKKRALQAEEDLKRGRTKLKQAGNQIQDVVRSAYKIEGQARGLKDILRELPSREASRFRSQKSGKTFSFEKEILKIEEHFNQGTSLILIKEDLIQKLKLSISYLSRKGTSSVWNRTVNFCMVSNLASEAKRERNALNKEVARISNYGISI</sequence>
<dbReference type="PANTHER" id="PTHR34554:SF1">
    <property type="entry name" value="ALANINE-TRNA LIGASE"/>
    <property type="match status" value="1"/>
</dbReference>
<reference evidence="1 2" key="1">
    <citation type="journal article" date="2020" name="IScience">
        <title>Genome Sequencing of the Endangered Kingdonia uniflora (Circaeasteraceae, Ranunculales) Reveals Potential Mechanisms of Evolutionary Specialization.</title>
        <authorList>
            <person name="Sun Y."/>
            <person name="Deng T."/>
            <person name="Zhang A."/>
            <person name="Moore M.J."/>
            <person name="Landis J.B."/>
            <person name="Lin N."/>
            <person name="Zhang H."/>
            <person name="Zhang X."/>
            <person name="Huang J."/>
            <person name="Zhang X."/>
            <person name="Sun H."/>
            <person name="Wang H."/>
        </authorList>
    </citation>
    <scope>NUCLEOTIDE SEQUENCE [LARGE SCALE GENOMIC DNA]</scope>
    <source>
        <strain evidence="1">TB1705</strain>
        <tissue evidence="1">Leaf</tissue>
    </source>
</reference>
<dbReference type="InterPro" id="IPR053284">
    <property type="entry name" value="RGS1-HXK1_interactor"/>
</dbReference>
<evidence type="ECO:0000313" key="2">
    <source>
        <dbReference type="Proteomes" id="UP000541444"/>
    </source>
</evidence>
<evidence type="ECO:0000313" key="1">
    <source>
        <dbReference type="EMBL" id="KAF6141647.1"/>
    </source>
</evidence>
<comment type="caution">
    <text evidence="1">The sequence shown here is derived from an EMBL/GenBank/DDBJ whole genome shotgun (WGS) entry which is preliminary data.</text>
</comment>